<dbReference type="EMBL" id="FOUP01000004">
    <property type="protein sequence ID" value="SFN38862.1"/>
    <property type="molecule type" value="Genomic_DNA"/>
</dbReference>
<sequence length="397" mass="44037">MSLWFRGTRQEERATQWAPVPYPALAPSSYVDVNLSSAESAMQSIAVRGAIDLIASLASELPAEVYSGTGTDRVRRPTPSYLLDPAGDGQGLPDWCYQVVESWLLRGNVYGDVLDHRGTCPTQIQLLHPDDVSGWIDENGTVHWSVTGRPVNPDRWLHQRVNPVPGRVLGLSPVAWHAATIGLSITSVRFGESWFRDGAHPSALLTNEEATLNEDQARQAKHRFLAALRGTREPVVLGKGWKYQQIQISPEESQFLATQGYTEAQCARIFGPGIAEVLGYESGGSMTYSNVESRSTHLLVYSVNKWLSRLERLLSSMLPRPQYVRIDRDGLLQSTTLERYRANEIALRNRWKTVNEVRQSEGDLPPVPWGNEPNPTSPAPPGGAHPDEHDDDQEDGS</sequence>
<gene>
    <name evidence="2" type="ORF">ATL45_0981</name>
    <name evidence="3" type="ORF">SAMN05421805_104197</name>
</gene>
<evidence type="ECO:0000313" key="4">
    <source>
        <dbReference type="Proteomes" id="UP000199398"/>
    </source>
</evidence>
<reference evidence="2 5" key="2">
    <citation type="submission" date="2018-10" db="EMBL/GenBank/DDBJ databases">
        <title>Sequencing the genomes of 1000 actinobacteria strains.</title>
        <authorList>
            <person name="Klenk H.-P."/>
        </authorList>
    </citation>
    <scope>NUCLEOTIDE SEQUENCE [LARGE SCALE GENOMIC DNA]</scope>
    <source>
        <strain evidence="2 5">DSM 45119</strain>
    </source>
</reference>
<accession>A0A1I4YLD4</accession>
<evidence type="ECO:0000256" key="1">
    <source>
        <dbReference type="SAM" id="MobiDB-lite"/>
    </source>
</evidence>
<evidence type="ECO:0000313" key="3">
    <source>
        <dbReference type="EMBL" id="SFN38862.1"/>
    </source>
</evidence>
<dbReference type="Gene3D" id="1.20.1270.210">
    <property type="match status" value="1"/>
</dbReference>
<feature type="region of interest" description="Disordered" evidence="1">
    <location>
        <begin position="357"/>
        <end position="397"/>
    </location>
</feature>
<proteinExistence type="predicted"/>
<reference evidence="3 4" key="1">
    <citation type="submission" date="2016-10" db="EMBL/GenBank/DDBJ databases">
        <authorList>
            <person name="de Groot N.N."/>
        </authorList>
    </citation>
    <scope>NUCLEOTIDE SEQUENCE [LARGE SCALE GENOMIC DNA]</scope>
    <source>
        <strain evidence="3 4">CPCC 201259</strain>
    </source>
</reference>
<dbReference type="OrthoDB" id="9765386at2"/>
<dbReference type="EMBL" id="RBXX01000002">
    <property type="protein sequence ID" value="RKT82726.1"/>
    <property type="molecule type" value="Genomic_DNA"/>
</dbReference>
<dbReference type="Proteomes" id="UP000199398">
    <property type="component" value="Unassembled WGS sequence"/>
</dbReference>
<name>A0A1I4YLD4_9PSEU</name>
<dbReference type="AlphaFoldDB" id="A0A1I4YLD4"/>
<evidence type="ECO:0000313" key="2">
    <source>
        <dbReference type="EMBL" id="RKT82726.1"/>
    </source>
</evidence>
<protein>
    <submittedName>
        <fullName evidence="2">HK97 family phage portal protein</fullName>
    </submittedName>
    <submittedName>
        <fullName evidence="3">Phage portal protein, HK97 family</fullName>
    </submittedName>
</protein>
<evidence type="ECO:0000313" key="5">
    <source>
        <dbReference type="Proteomes" id="UP000270697"/>
    </source>
</evidence>
<dbReference type="Proteomes" id="UP000270697">
    <property type="component" value="Unassembled WGS sequence"/>
</dbReference>
<dbReference type="Gene3D" id="3.40.140.120">
    <property type="match status" value="1"/>
</dbReference>
<dbReference type="Gene3D" id="3.30.1120.70">
    <property type="match status" value="1"/>
</dbReference>
<keyword evidence="5" id="KW-1185">Reference proteome</keyword>
<dbReference type="InterPro" id="IPR006944">
    <property type="entry name" value="Phage/GTA_portal"/>
</dbReference>
<dbReference type="STRING" id="455193.SAMN05421805_104197"/>
<dbReference type="Pfam" id="PF04860">
    <property type="entry name" value="Phage_portal"/>
    <property type="match status" value="1"/>
</dbReference>
<organism evidence="3 4">
    <name type="scientific">Saccharopolyspora antimicrobica</name>
    <dbReference type="NCBI Taxonomy" id="455193"/>
    <lineage>
        <taxon>Bacteria</taxon>
        <taxon>Bacillati</taxon>
        <taxon>Actinomycetota</taxon>
        <taxon>Actinomycetes</taxon>
        <taxon>Pseudonocardiales</taxon>
        <taxon>Pseudonocardiaceae</taxon>
        <taxon>Saccharopolyspora</taxon>
    </lineage>
</organism>